<dbReference type="SMART" id="SM00477">
    <property type="entry name" value="NUC"/>
    <property type="match status" value="1"/>
</dbReference>
<proteinExistence type="predicted"/>
<comment type="caution">
    <text evidence="4">The sequence shown here is derived from an EMBL/GenBank/DDBJ whole genome shotgun (WGS) entry which is preliminary data.</text>
</comment>
<dbReference type="InterPro" id="IPR001604">
    <property type="entry name" value="Endo_G_ENPP1-like_dom"/>
</dbReference>
<dbReference type="GO" id="GO:0003676">
    <property type="term" value="F:nucleic acid binding"/>
    <property type="evidence" value="ECO:0007669"/>
    <property type="project" value="InterPro"/>
</dbReference>
<dbReference type="AlphaFoldDB" id="A0AAD9R196"/>
<evidence type="ECO:0000259" key="3">
    <source>
        <dbReference type="SMART" id="SM00892"/>
    </source>
</evidence>
<evidence type="ECO:0000259" key="2">
    <source>
        <dbReference type="SMART" id="SM00477"/>
    </source>
</evidence>
<dbReference type="InterPro" id="IPR044929">
    <property type="entry name" value="DNA/RNA_non-sp_Endonuclease_sf"/>
</dbReference>
<evidence type="ECO:0000313" key="5">
    <source>
        <dbReference type="Proteomes" id="UP001249851"/>
    </source>
</evidence>
<dbReference type="InterPro" id="IPR039015">
    <property type="entry name" value="ENDOD1"/>
</dbReference>
<feature type="chain" id="PRO_5042038575" evidence="1">
    <location>
        <begin position="24"/>
        <end position="313"/>
    </location>
</feature>
<dbReference type="InterPro" id="IPR020821">
    <property type="entry name" value="ENPP1-3/EXOG-like_nuc-like"/>
</dbReference>
<feature type="domain" description="DNA/RNA non-specific endonuclease/pyrophosphatase/phosphodiesterase" evidence="3">
    <location>
        <begin position="78"/>
        <end position="296"/>
    </location>
</feature>
<protein>
    <submittedName>
        <fullName evidence="4">Uncharacterized protein</fullName>
    </submittedName>
</protein>
<evidence type="ECO:0000313" key="4">
    <source>
        <dbReference type="EMBL" id="KAK2571252.1"/>
    </source>
</evidence>
<name>A0AAD9R196_ACRCE</name>
<dbReference type="InterPro" id="IPR044925">
    <property type="entry name" value="His-Me_finger_sf"/>
</dbReference>
<dbReference type="Pfam" id="PF01223">
    <property type="entry name" value="Endonuclease_NS"/>
    <property type="match status" value="1"/>
</dbReference>
<dbReference type="SUPFAM" id="SSF54060">
    <property type="entry name" value="His-Me finger endonucleases"/>
    <property type="match status" value="1"/>
</dbReference>
<dbReference type="GO" id="GO:0016787">
    <property type="term" value="F:hydrolase activity"/>
    <property type="evidence" value="ECO:0007669"/>
    <property type="project" value="InterPro"/>
</dbReference>
<keyword evidence="1" id="KW-0732">Signal</keyword>
<keyword evidence="5" id="KW-1185">Reference proteome</keyword>
<reference evidence="4" key="1">
    <citation type="journal article" date="2023" name="G3 (Bethesda)">
        <title>Whole genome assembly and annotation of the endangered Caribbean coral Acropora cervicornis.</title>
        <authorList>
            <person name="Selwyn J.D."/>
            <person name="Vollmer S.V."/>
        </authorList>
    </citation>
    <scope>NUCLEOTIDE SEQUENCE</scope>
    <source>
        <strain evidence="4">K2</strain>
    </source>
</reference>
<accession>A0AAD9R196</accession>
<gene>
    <name evidence="4" type="ORF">P5673_003827</name>
</gene>
<sequence>MVVIKIYFFTLIAVLTVTHLSSSKVSDSVRRAMATTQPTAPQPCFLKYFLGNQMPQKLWNAANPSLRFICQTLATTPAIDYYATVFDDTAGIAILSAYTVTATEANNIKSVRRPSHWQRTSGLSNQGNDALYYKNADKADKGHLNPVQINSFDENHVKATFTYSNAVPQYFGFNRGEWKRFEGRIVNYVRTKCAAKTPTGGEMYLMTGTSHFRLQIGAATPTQDPMSPSNPLFENAIEFPNSMWTAGCCVWNNGKNYESIAVMGNNDPNKANTGTVSMTTLGELESILVAPGQPAADLFPASKGGCRANSQQI</sequence>
<dbReference type="Proteomes" id="UP001249851">
    <property type="component" value="Unassembled WGS sequence"/>
</dbReference>
<dbReference type="SMART" id="SM00892">
    <property type="entry name" value="Endonuclease_NS"/>
    <property type="match status" value="1"/>
</dbReference>
<dbReference type="PANTHER" id="PTHR21472:SF28">
    <property type="entry name" value="EXTRACELLULAR ENDONUCLEASE SUBUNIT A DOMAIN-CONTAINING PROTEIN"/>
    <property type="match status" value="1"/>
</dbReference>
<feature type="signal peptide" evidence="1">
    <location>
        <begin position="1"/>
        <end position="23"/>
    </location>
</feature>
<dbReference type="GO" id="GO:0046872">
    <property type="term" value="F:metal ion binding"/>
    <property type="evidence" value="ECO:0007669"/>
    <property type="project" value="InterPro"/>
</dbReference>
<dbReference type="EMBL" id="JARQWQ010000006">
    <property type="protein sequence ID" value="KAK2571252.1"/>
    <property type="molecule type" value="Genomic_DNA"/>
</dbReference>
<dbReference type="PANTHER" id="PTHR21472">
    <property type="entry name" value="ENDONUCLEASE DOMAIN-CONTAINING 1 PROTEIN ENDOD1"/>
    <property type="match status" value="1"/>
</dbReference>
<evidence type="ECO:0000256" key="1">
    <source>
        <dbReference type="SAM" id="SignalP"/>
    </source>
</evidence>
<dbReference type="Gene3D" id="3.40.570.10">
    <property type="entry name" value="Extracellular Endonuclease, subunit A"/>
    <property type="match status" value="1"/>
</dbReference>
<organism evidence="4 5">
    <name type="scientific">Acropora cervicornis</name>
    <name type="common">Staghorn coral</name>
    <dbReference type="NCBI Taxonomy" id="6130"/>
    <lineage>
        <taxon>Eukaryota</taxon>
        <taxon>Metazoa</taxon>
        <taxon>Cnidaria</taxon>
        <taxon>Anthozoa</taxon>
        <taxon>Hexacorallia</taxon>
        <taxon>Scleractinia</taxon>
        <taxon>Astrocoeniina</taxon>
        <taxon>Acroporidae</taxon>
        <taxon>Acropora</taxon>
    </lineage>
</organism>
<feature type="domain" description="ENPP1-3/EXOG-like endonuclease/phosphodiesterase" evidence="2">
    <location>
        <begin position="79"/>
        <end position="296"/>
    </location>
</feature>
<reference evidence="4" key="2">
    <citation type="journal article" date="2023" name="Science">
        <title>Genomic signatures of disease resistance in endangered staghorn corals.</title>
        <authorList>
            <person name="Vollmer S.V."/>
            <person name="Selwyn J.D."/>
            <person name="Despard B.A."/>
            <person name="Roesel C.L."/>
        </authorList>
    </citation>
    <scope>NUCLEOTIDE SEQUENCE</scope>
    <source>
        <strain evidence="4">K2</strain>
    </source>
</reference>